<keyword evidence="3" id="KW-1185">Reference proteome</keyword>
<dbReference type="Pfam" id="PF19313">
    <property type="entry name" value="DUF5916"/>
    <property type="match status" value="1"/>
</dbReference>
<dbReference type="Proteomes" id="UP000285794">
    <property type="component" value="Unassembled WGS sequence"/>
</dbReference>
<name>A0A425XWT1_9BACT</name>
<dbReference type="InterPro" id="IPR045670">
    <property type="entry name" value="DUF5916"/>
</dbReference>
<dbReference type="AlphaFoldDB" id="A0A425XWT1"/>
<dbReference type="SUPFAM" id="SSF49344">
    <property type="entry name" value="CBD9-like"/>
    <property type="match status" value="1"/>
</dbReference>
<sequence>MRFGMISDYKNGLRLTKENDTTMIKYLLLALAMLFAFYQPTQAFSKKEIQAKRVNHTPKIDGILDDAIWKDIPVANDFVQLDPDNGTPSNFRTEAKFIYTDNSLVVGVMMFDDQPDKILKELSKRDDLNNSDFILLLIDPFNNGLDAFEFIVTPMGVQIDAKVVKNREDSNWDSVWKSGAHIGKEGWSAEFEIPYSALRFPNKNVQEWGINIIRNIQREKEKVSWNFIDKEESGWVNQSGVLKGIENIKPPTRLSFSPYFSVYVDKSSDKSSFETNYRGGLDLKYGINESFTLDMMLIPDFGQIQSDDQILNLSPYETKFDEKRQFFTEATELFNRGGIFYSKRIGASPKYRYDVEDQLDENEIVYDNPIEAKIINSTKISGRTSKGLGIGFLNSMIRNTYADIKDTITGSKRKYKTQAFANYNMLVFDQSLRNESYVSVFNTNVSVPDDDYMANVSGTEFLLKDKTRMFQVKGKALLSQRYEKGEDGLIGQHHQVSFEKINGKFNWSFSNEMISDNYNPNDMGFLNRNNVINNNLSLGYHIYKPKGILLAQHNNLTFSHETQYNPARFSRFTVYYNSRFKFKSYNSVGVYGNVRPMHQYDFFEPRVDGMKLRKGSSAFFGLWFSSDYRKEFAFDVEMEYGKRFSTDDLIVFSLSLRPRYRFNDKFTMQYRLNWNRQLDDMGYVNDEQIDGLTTVYIGIRNTAYLENRLSANYIFNNKMSLSFRARHYWAKAEYKDFNTLLDNGRLKAIDYSDNHDINFNSFNIDMVYSWRFAPGSELALVWKNSISSDDDKIAHRFINNLKNTFDATRFNSLSVKLLYYIDYMSLKKKG</sequence>
<gene>
    <name evidence="2" type="ORF">DWB61_16725</name>
</gene>
<evidence type="ECO:0000259" key="1">
    <source>
        <dbReference type="Pfam" id="PF19313"/>
    </source>
</evidence>
<dbReference type="Gene3D" id="2.60.40.1190">
    <property type="match status" value="1"/>
</dbReference>
<evidence type="ECO:0000313" key="3">
    <source>
        <dbReference type="Proteomes" id="UP000285794"/>
    </source>
</evidence>
<dbReference type="CDD" id="cd09618">
    <property type="entry name" value="CBM9_like_2"/>
    <property type="match status" value="1"/>
</dbReference>
<proteinExistence type="predicted"/>
<comment type="caution">
    <text evidence="2">The sequence shown here is derived from an EMBL/GenBank/DDBJ whole genome shotgun (WGS) entry which is preliminary data.</text>
</comment>
<organism evidence="2 3">
    <name type="scientific">Ancylomarina euxinus</name>
    <dbReference type="NCBI Taxonomy" id="2283627"/>
    <lineage>
        <taxon>Bacteria</taxon>
        <taxon>Pseudomonadati</taxon>
        <taxon>Bacteroidota</taxon>
        <taxon>Bacteroidia</taxon>
        <taxon>Marinilabiliales</taxon>
        <taxon>Marinifilaceae</taxon>
        <taxon>Ancylomarina</taxon>
    </lineage>
</organism>
<accession>A0A425XWT1</accession>
<feature type="domain" description="DUF5916" evidence="1">
    <location>
        <begin position="250"/>
        <end position="829"/>
    </location>
</feature>
<protein>
    <recommendedName>
        <fullName evidence="1">DUF5916 domain-containing protein</fullName>
    </recommendedName>
</protein>
<evidence type="ECO:0000313" key="2">
    <source>
        <dbReference type="EMBL" id="RRG19098.1"/>
    </source>
</evidence>
<dbReference type="EMBL" id="QQWG01000026">
    <property type="protein sequence ID" value="RRG19098.1"/>
    <property type="molecule type" value="Genomic_DNA"/>
</dbReference>
<reference evidence="2 3" key="1">
    <citation type="submission" date="2018-07" db="EMBL/GenBank/DDBJ databases">
        <title>Draft genome sequence of Ancylomarina sp. M1P.</title>
        <authorList>
            <person name="Yadav S."/>
            <person name="Villanueva L."/>
            <person name="Damste J.S.S."/>
        </authorList>
    </citation>
    <scope>NUCLEOTIDE SEQUENCE [LARGE SCALE GENOMIC DNA]</scope>
    <source>
        <strain evidence="2 3">M1P</strain>
    </source>
</reference>